<evidence type="ECO:0000256" key="1">
    <source>
        <dbReference type="ARBA" id="ARBA00023015"/>
    </source>
</evidence>
<dbReference type="Pfam" id="PF02365">
    <property type="entry name" value="NAM"/>
    <property type="match status" value="1"/>
</dbReference>
<dbReference type="AlphaFoldDB" id="A0A438G7Z3"/>
<keyword evidence="4" id="KW-0539">Nucleus</keyword>
<comment type="caution">
    <text evidence="7">The sequence shown here is derived from an EMBL/GenBank/DDBJ whole genome shotgun (WGS) entry which is preliminary data.</text>
</comment>
<evidence type="ECO:0000256" key="5">
    <source>
        <dbReference type="SAM" id="MobiDB-lite"/>
    </source>
</evidence>
<dbReference type="Gene3D" id="2.170.150.80">
    <property type="entry name" value="NAC domain"/>
    <property type="match status" value="1"/>
</dbReference>
<reference evidence="7 8" key="1">
    <citation type="journal article" date="2018" name="PLoS Genet.">
        <title>Population sequencing reveals clonal diversity and ancestral inbreeding in the grapevine cultivar Chardonnay.</title>
        <authorList>
            <person name="Roach M.J."/>
            <person name="Johnson D.L."/>
            <person name="Bohlmann J."/>
            <person name="van Vuuren H.J."/>
            <person name="Jones S.J."/>
            <person name="Pretorius I.S."/>
            <person name="Schmidt S.A."/>
            <person name="Borneman A.R."/>
        </authorList>
    </citation>
    <scope>NUCLEOTIDE SEQUENCE [LARGE SCALE GENOMIC DNA]</scope>
    <source>
        <strain evidence="8">cv. Chardonnay</strain>
        <tissue evidence="7">Leaf</tissue>
    </source>
</reference>
<protein>
    <submittedName>
        <fullName evidence="7">NAC domain-containing protein 100</fullName>
    </submittedName>
</protein>
<accession>A0A438G7Z3</accession>
<keyword evidence="3" id="KW-0804">Transcription</keyword>
<dbReference type="PROSITE" id="PS51005">
    <property type="entry name" value="NAC"/>
    <property type="match status" value="1"/>
</dbReference>
<evidence type="ECO:0000313" key="7">
    <source>
        <dbReference type="EMBL" id="RVW68284.1"/>
    </source>
</evidence>
<evidence type="ECO:0000256" key="3">
    <source>
        <dbReference type="ARBA" id="ARBA00023163"/>
    </source>
</evidence>
<dbReference type="Proteomes" id="UP000288805">
    <property type="component" value="Unassembled WGS sequence"/>
</dbReference>
<feature type="domain" description="NAC" evidence="6">
    <location>
        <begin position="3"/>
        <end position="149"/>
    </location>
</feature>
<dbReference type="InterPro" id="IPR003441">
    <property type="entry name" value="NAC-dom"/>
</dbReference>
<name>A0A438G7Z3_VITVI</name>
<keyword evidence="2" id="KW-0238">DNA-binding</keyword>
<dbReference type="EMBL" id="QGNW01000540">
    <property type="protein sequence ID" value="RVW68284.1"/>
    <property type="molecule type" value="Genomic_DNA"/>
</dbReference>
<keyword evidence="1" id="KW-0805">Transcription regulation</keyword>
<dbReference type="InterPro" id="IPR036093">
    <property type="entry name" value="NAC_dom_sf"/>
</dbReference>
<feature type="region of interest" description="Disordered" evidence="5">
    <location>
        <begin position="186"/>
        <end position="210"/>
    </location>
</feature>
<dbReference type="PANTHER" id="PTHR31744">
    <property type="entry name" value="PROTEIN CUP-SHAPED COTYLEDON 2-RELATED"/>
    <property type="match status" value="1"/>
</dbReference>
<dbReference type="GO" id="GO:0006355">
    <property type="term" value="P:regulation of DNA-templated transcription"/>
    <property type="evidence" value="ECO:0007669"/>
    <property type="project" value="InterPro"/>
</dbReference>
<sequence>MDFPRMENIAGLDMEDDQVILTPGISISSQGVAYLILNLFDVVDLFPLSYDFMDEGKAKMGKKKGVFFCVRDRKYPTGLRTNRATDAGYWKAIGKDKEIFRGKSLVGMKTTLLFYEGRTPKGDKTNWVMQEYRLEGKFSLHNLHKKRKEAETETREGDIGFSQEMCLRNDINTEISSAVSNQELGKRPLEDQHIPSTSVGPADFDSFRNY</sequence>
<organism evidence="7 8">
    <name type="scientific">Vitis vinifera</name>
    <name type="common">Grape</name>
    <dbReference type="NCBI Taxonomy" id="29760"/>
    <lineage>
        <taxon>Eukaryota</taxon>
        <taxon>Viridiplantae</taxon>
        <taxon>Streptophyta</taxon>
        <taxon>Embryophyta</taxon>
        <taxon>Tracheophyta</taxon>
        <taxon>Spermatophyta</taxon>
        <taxon>Magnoliopsida</taxon>
        <taxon>eudicotyledons</taxon>
        <taxon>Gunneridae</taxon>
        <taxon>Pentapetalae</taxon>
        <taxon>rosids</taxon>
        <taxon>Vitales</taxon>
        <taxon>Vitaceae</taxon>
        <taxon>Viteae</taxon>
        <taxon>Vitis</taxon>
    </lineage>
</organism>
<proteinExistence type="predicted"/>
<dbReference type="SUPFAM" id="SSF101941">
    <property type="entry name" value="NAC domain"/>
    <property type="match status" value="1"/>
</dbReference>
<evidence type="ECO:0000313" key="8">
    <source>
        <dbReference type="Proteomes" id="UP000288805"/>
    </source>
</evidence>
<gene>
    <name evidence="7" type="primary">NAC100_4</name>
    <name evidence="7" type="ORF">CK203_063676</name>
</gene>
<dbReference type="PANTHER" id="PTHR31744:SF219">
    <property type="entry name" value="NAC DOMAIN-CONTAINING PROTEIN 4"/>
    <property type="match status" value="1"/>
</dbReference>
<evidence type="ECO:0000259" key="6">
    <source>
        <dbReference type="PROSITE" id="PS51005"/>
    </source>
</evidence>
<evidence type="ECO:0000256" key="4">
    <source>
        <dbReference type="ARBA" id="ARBA00023242"/>
    </source>
</evidence>
<dbReference type="GO" id="GO:0003677">
    <property type="term" value="F:DNA binding"/>
    <property type="evidence" value="ECO:0007669"/>
    <property type="project" value="UniProtKB-KW"/>
</dbReference>
<evidence type="ECO:0000256" key="2">
    <source>
        <dbReference type="ARBA" id="ARBA00023125"/>
    </source>
</evidence>